<comment type="similarity">
    <text evidence="1">Belongs to the paxM FAD-dependent monooxygenase family.</text>
</comment>
<dbReference type="PRINTS" id="PR00420">
    <property type="entry name" value="RNGMNOXGNASE"/>
</dbReference>
<evidence type="ECO:0000256" key="1">
    <source>
        <dbReference type="ARBA" id="ARBA00007992"/>
    </source>
</evidence>
<dbReference type="GO" id="GO:0071949">
    <property type="term" value="F:FAD binding"/>
    <property type="evidence" value="ECO:0007669"/>
    <property type="project" value="InterPro"/>
</dbReference>
<dbReference type="InterPro" id="IPR002938">
    <property type="entry name" value="FAD-bd"/>
</dbReference>
<dbReference type="Gene3D" id="3.50.50.60">
    <property type="entry name" value="FAD/NAD(P)-binding domain"/>
    <property type="match status" value="1"/>
</dbReference>
<evidence type="ECO:0000313" key="8">
    <source>
        <dbReference type="Proteomes" id="UP001219355"/>
    </source>
</evidence>
<keyword evidence="5" id="KW-0503">Monooxygenase</keyword>
<evidence type="ECO:0000256" key="5">
    <source>
        <dbReference type="ARBA" id="ARBA00023033"/>
    </source>
</evidence>
<gene>
    <name evidence="7" type="ORF">PRK78_003074</name>
</gene>
<dbReference type="Pfam" id="PF01494">
    <property type="entry name" value="FAD_binding_3"/>
    <property type="match status" value="1"/>
</dbReference>
<dbReference type="SUPFAM" id="SSF51905">
    <property type="entry name" value="FAD/NAD(P)-binding domain"/>
    <property type="match status" value="1"/>
</dbReference>
<keyword evidence="8" id="KW-1185">Reference proteome</keyword>
<sequence length="413" mass="45693">MTTSNICIIGGGICGVASALALSKFLPQNRTEIAVYELRDKPTTLGGPIHLTPNALRALDSLGTYKILQKENMGVEVGSIDIYSIQSGSAMGSIDFAGPDGQGFDGYKGRRIMRAQLLRGLLEAVKDCKNVKVMYGKKLVGVKESDKAVCVSFADGTTVSADLVLGCDGVHSMTRMSFVEPDRVPIYTGISTAQGYVKAEKITSPLHLKDTTMNSGRKGSLLISYFEPTYETIYLAAVTEAKEDLSKDGWNAVGKDQDLIKRNLTDRFGDAAFPCIKEMISKAENWFLYPVYKLAPHGKWATKRVILLGDAAHAMPPQGESIGYALEDALLFARALAKHQEQSLDGAFQAYETLRRKRIEDAHREASMRWETVRDSGYIVTKLKEWIVPVWLWWMRSAQIKAFLFDCEKVEIP</sequence>
<dbReference type="InterPro" id="IPR050493">
    <property type="entry name" value="FAD-dep_Monooxygenase_BioMet"/>
</dbReference>
<dbReference type="EMBL" id="CP120628">
    <property type="protein sequence ID" value="WEW57607.1"/>
    <property type="molecule type" value="Genomic_DNA"/>
</dbReference>
<evidence type="ECO:0000313" key="7">
    <source>
        <dbReference type="EMBL" id="WEW57607.1"/>
    </source>
</evidence>
<dbReference type="AlphaFoldDB" id="A0AAF0DHG8"/>
<name>A0AAF0DHG8_9EURO</name>
<organism evidence="7 8">
    <name type="scientific">Emydomyces testavorans</name>
    <dbReference type="NCBI Taxonomy" id="2070801"/>
    <lineage>
        <taxon>Eukaryota</taxon>
        <taxon>Fungi</taxon>
        <taxon>Dikarya</taxon>
        <taxon>Ascomycota</taxon>
        <taxon>Pezizomycotina</taxon>
        <taxon>Eurotiomycetes</taxon>
        <taxon>Eurotiomycetidae</taxon>
        <taxon>Onygenales</taxon>
        <taxon>Nannizziopsiaceae</taxon>
        <taxon>Emydomyces</taxon>
    </lineage>
</organism>
<keyword evidence="3" id="KW-0274">FAD</keyword>
<keyword evidence="2" id="KW-0285">Flavoprotein</keyword>
<dbReference type="PANTHER" id="PTHR13789:SF309">
    <property type="entry name" value="PUTATIVE (AFU_ORTHOLOGUE AFUA_6G14510)-RELATED"/>
    <property type="match status" value="1"/>
</dbReference>
<evidence type="ECO:0000256" key="4">
    <source>
        <dbReference type="ARBA" id="ARBA00023002"/>
    </source>
</evidence>
<feature type="domain" description="FAD-binding" evidence="6">
    <location>
        <begin position="5"/>
        <end position="364"/>
    </location>
</feature>
<evidence type="ECO:0000256" key="2">
    <source>
        <dbReference type="ARBA" id="ARBA00022630"/>
    </source>
</evidence>
<reference evidence="7" key="1">
    <citation type="submission" date="2023-03" db="EMBL/GenBank/DDBJ databases">
        <title>Emydomyces testavorans Genome Sequence.</title>
        <authorList>
            <person name="Hoyer L."/>
        </authorList>
    </citation>
    <scope>NUCLEOTIDE SEQUENCE</scope>
    <source>
        <strain evidence="7">16-2883</strain>
    </source>
</reference>
<dbReference type="InterPro" id="IPR036188">
    <property type="entry name" value="FAD/NAD-bd_sf"/>
</dbReference>
<protein>
    <recommendedName>
        <fullName evidence="6">FAD-binding domain-containing protein</fullName>
    </recommendedName>
</protein>
<dbReference type="PANTHER" id="PTHR13789">
    <property type="entry name" value="MONOOXYGENASE"/>
    <property type="match status" value="1"/>
</dbReference>
<proteinExistence type="inferred from homology"/>
<evidence type="ECO:0000259" key="6">
    <source>
        <dbReference type="Pfam" id="PF01494"/>
    </source>
</evidence>
<dbReference type="GO" id="GO:0004497">
    <property type="term" value="F:monooxygenase activity"/>
    <property type="evidence" value="ECO:0007669"/>
    <property type="project" value="UniProtKB-KW"/>
</dbReference>
<accession>A0AAF0DHG8</accession>
<keyword evidence="4" id="KW-0560">Oxidoreductase</keyword>
<dbReference type="Proteomes" id="UP001219355">
    <property type="component" value="Chromosome 2"/>
</dbReference>
<evidence type="ECO:0000256" key="3">
    <source>
        <dbReference type="ARBA" id="ARBA00022827"/>
    </source>
</evidence>